<dbReference type="GO" id="GO:0008270">
    <property type="term" value="F:zinc ion binding"/>
    <property type="evidence" value="ECO:0007669"/>
    <property type="project" value="UniProtKB-KW"/>
</dbReference>
<dbReference type="GeneTree" id="ENSGT00940000161474"/>
<evidence type="ECO:0000259" key="7">
    <source>
        <dbReference type="PROSITE" id="PS50950"/>
    </source>
</evidence>
<dbReference type="InterPro" id="IPR026516">
    <property type="entry name" value="THAP1/10"/>
</dbReference>
<dbReference type="Pfam" id="PF21787">
    <property type="entry name" value="TNP-like_RNaseH_N"/>
    <property type="match status" value="1"/>
</dbReference>
<sequence>MTGCCAFGCTNRSEKGFKMYRFPADAGRKKIWENKVRRLRWKPSSTSFLCQEHFDHQQFENGRADGKKKLKCSAVPTLFSHGSSPKPRKSPKKRNVVVTEDNNVLKKVFLPDHNYCAVTQSDSSSSASKESSKEGEDIIQAVDVEARPRAKIDCSVEQPKADLRKTGRKCKEIVKAKVKWEARISRLFGRDQLEALKRRRMRAVEWSSATVKKALQLRFACGSAGYKLLLQQQYPLPSERALQRKMEKVPFQPGVLGQLFGFLKLKVQGLLNEERICCLTIEEMSLNPSVEFDVSSGNFLGNVTLPHHIGTADRALVFMPGGLTTRWKQIVAYHFTSSSTDGTVFKDIVLDIIQRAADIGLHMAAVTSGMGSANHAMWKSFGIVCGKHCRTVNRIPHPQAPGKWLHFLADVPHVFKNIKTALVNGQVFTLSHSTVKEHQLKSNVISMEPLHDLAKFQEDFDLKLTPTLTKAVLAPTHFDKMKVSNATRILSHDVSCGLTYLVNKEGRSDEDLTTAWLIEVLNHWFELMTSRHPVMALSRLHPDKYNEDVTFLRGVIKIFKDLKIGSDGEWKPIQTGVILSTTSVLDISEELLDAGHKFLLTSRLTQDCLENLFSVVRLRKPVPTAREFKYALRMISSAQFLTVPCTDSYQQDDGEFLAHFLNQPVRVPSNPPVGIIHFSDKQDVQDLPQAEHDSLSNLVLYCVHSVKKNEKTCDMCMKEMTAGPNDVACLSAGLALLKQYEKGCLVKVSDKVYDMLLQVESMFRNAESSLMEKTHVKKLLVEKAELQTRDFQLPTCHNLKHKLLTKFINTRLHFYCKKRSVELKKNMERMKKGGERGSKSMAM</sequence>
<dbReference type="GO" id="GO:0001935">
    <property type="term" value="P:endothelial cell proliferation"/>
    <property type="evidence" value="ECO:0007669"/>
    <property type="project" value="UniProtKB-UniRule"/>
</dbReference>
<proteinExistence type="inferred from homology"/>
<dbReference type="InterPro" id="IPR048365">
    <property type="entry name" value="TNP-like_RNaseH_N"/>
</dbReference>
<accession>A0A8C4Q829</accession>
<dbReference type="InterPro" id="IPR006612">
    <property type="entry name" value="THAP_Znf"/>
</dbReference>
<reference evidence="8" key="2">
    <citation type="submission" date="2025-09" db="UniProtKB">
        <authorList>
            <consortium name="Ensembl"/>
        </authorList>
    </citation>
    <scope>IDENTIFICATION</scope>
</reference>
<dbReference type="Gene3D" id="6.20.210.20">
    <property type="entry name" value="THAP domain"/>
    <property type="match status" value="1"/>
</dbReference>
<organism evidence="8 9">
    <name type="scientific">Eptatretus burgeri</name>
    <name type="common">Inshore hagfish</name>
    <dbReference type="NCBI Taxonomy" id="7764"/>
    <lineage>
        <taxon>Eukaryota</taxon>
        <taxon>Metazoa</taxon>
        <taxon>Chordata</taxon>
        <taxon>Craniata</taxon>
        <taxon>Vertebrata</taxon>
        <taxon>Cyclostomata</taxon>
        <taxon>Myxini</taxon>
        <taxon>Myxiniformes</taxon>
        <taxon>Myxinidae</taxon>
        <taxon>Eptatretinae</taxon>
        <taxon>Eptatretus</taxon>
    </lineage>
</organism>
<keyword evidence="6" id="KW-0539">Nucleus</keyword>
<evidence type="ECO:0000256" key="2">
    <source>
        <dbReference type="ARBA" id="ARBA00022771"/>
    </source>
</evidence>
<dbReference type="Proteomes" id="UP000694388">
    <property type="component" value="Unplaced"/>
</dbReference>
<dbReference type="InterPro" id="IPR048366">
    <property type="entry name" value="TNP-like_GBD"/>
</dbReference>
<dbReference type="SMART" id="SM00980">
    <property type="entry name" value="THAP"/>
    <property type="match status" value="1"/>
</dbReference>
<dbReference type="PANTHER" id="PTHR46600">
    <property type="entry name" value="THAP DOMAIN-CONTAINING"/>
    <property type="match status" value="1"/>
</dbReference>
<dbReference type="AlphaFoldDB" id="A0A8C4Q829"/>
<dbReference type="Ensembl" id="ENSEBUT00000011705.1">
    <property type="protein sequence ID" value="ENSEBUP00000011144.1"/>
    <property type="gene ID" value="ENSEBUG00000007160.1"/>
</dbReference>
<dbReference type="Pfam" id="PF05485">
    <property type="entry name" value="THAP"/>
    <property type="match status" value="1"/>
</dbReference>
<feature type="domain" description="THAP-type" evidence="7">
    <location>
        <begin position="1"/>
        <end position="79"/>
    </location>
</feature>
<keyword evidence="6" id="KW-0805">Transcription regulation</keyword>
<keyword evidence="6" id="KW-0804">Transcription</keyword>
<dbReference type="GO" id="GO:0005654">
    <property type="term" value="C:nucleoplasm"/>
    <property type="evidence" value="ECO:0007669"/>
    <property type="project" value="UniProtKB-SubCell"/>
</dbReference>
<dbReference type="GO" id="GO:0043565">
    <property type="term" value="F:sequence-specific DNA binding"/>
    <property type="evidence" value="ECO:0007669"/>
    <property type="project" value="UniProtKB-UniRule"/>
</dbReference>
<dbReference type="Pfam" id="PF21788">
    <property type="entry name" value="TNP-like_GBD"/>
    <property type="match status" value="1"/>
</dbReference>
<evidence type="ECO:0000256" key="1">
    <source>
        <dbReference type="ARBA" id="ARBA00022723"/>
    </source>
</evidence>
<evidence type="ECO:0000256" key="3">
    <source>
        <dbReference type="ARBA" id="ARBA00022833"/>
    </source>
</evidence>
<dbReference type="PANTHER" id="PTHR46600:SF11">
    <property type="entry name" value="THAP DOMAIN-CONTAINING PROTEIN 10"/>
    <property type="match status" value="1"/>
</dbReference>
<comment type="subcellular location">
    <subcellularLocation>
        <location evidence="6">Nucleus</location>
        <location evidence="6">Nucleoplasm</location>
    </subcellularLocation>
</comment>
<keyword evidence="6" id="KW-0131">Cell cycle</keyword>
<evidence type="ECO:0000313" key="8">
    <source>
        <dbReference type="Ensembl" id="ENSEBUP00000011144.1"/>
    </source>
</evidence>
<comment type="similarity">
    <text evidence="6">Belongs to the THAP1 family.</text>
</comment>
<protein>
    <recommendedName>
        <fullName evidence="6">THAP domain-containing protein 1</fullName>
    </recommendedName>
</protein>
<keyword evidence="9" id="KW-1185">Reference proteome</keyword>
<dbReference type="SUPFAM" id="SSF57716">
    <property type="entry name" value="Glucocorticoid receptor-like (DNA-binding domain)"/>
    <property type="match status" value="1"/>
</dbReference>
<keyword evidence="1" id="KW-0479">Metal-binding</keyword>
<keyword evidence="2 5" id="KW-0863">Zinc-finger</keyword>
<dbReference type="SMART" id="SM00692">
    <property type="entry name" value="DM3"/>
    <property type="match status" value="1"/>
</dbReference>
<evidence type="ECO:0000256" key="5">
    <source>
        <dbReference type="PROSITE-ProRule" id="PRU00309"/>
    </source>
</evidence>
<keyword evidence="6" id="KW-0175">Coiled coil</keyword>
<dbReference type="PROSITE" id="PS50950">
    <property type="entry name" value="ZF_THAP"/>
    <property type="match status" value="1"/>
</dbReference>
<reference evidence="8" key="1">
    <citation type="submission" date="2025-08" db="UniProtKB">
        <authorList>
            <consortium name="Ensembl"/>
        </authorList>
    </citation>
    <scope>IDENTIFICATION</scope>
</reference>
<dbReference type="GO" id="GO:0003700">
    <property type="term" value="F:DNA-binding transcription factor activity"/>
    <property type="evidence" value="ECO:0007669"/>
    <property type="project" value="UniProtKB-UniRule"/>
</dbReference>
<dbReference type="InterPro" id="IPR038441">
    <property type="entry name" value="THAP_Znf_sf"/>
</dbReference>
<keyword evidence="3" id="KW-0862">Zinc</keyword>
<evidence type="ECO:0000256" key="6">
    <source>
        <dbReference type="RuleBase" id="RU369073"/>
    </source>
</evidence>
<evidence type="ECO:0000256" key="4">
    <source>
        <dbReference type="ARBA" id="ARBA00023125"/>
    </source>
</evidence>
<name>A0A8C4Q829_EPTBU</name>
<keyword evidence="4 5" id="KW-0238">DNA-binding</keyword>
<evidence type="ECO:0000313" key="9">
    <source>
        <dbReference type="Proteomes" id="UP000694388"/>
    </source>
</evidence>
<comment type="function">
    <text evidence="6">DNA-binding transcription regulator that regulates endothelial cell proliferation and G1/S cell-cycle progression. Specifically binds the 5'-[AT]NTNN[GT]GGCA[AGT]-3' core DNA sequence and acts by modulating expression of pRB-E2F cell-cycle target genes.</text>
</comment>
<dbReference type="OMA" id="NEERICC"/>